<sequence length="118" mass="13071">MIDADLTELGNAIAIAFEFGMFVAFFSGAAGYFLAREIASVIRWQYRIHRFKRHVAVRRGIEAARNVAALLASPIPGWLRSDIDVPSTQPDPLDDGEGGMSFLRGVSTRDSSVRERDE</sequence>
<evidence type="ECO:0000313" key="3">
    <source>
        <dbReference type="EMBL" id="PTU33038.1"/>
    </source>
</evidence>
<organism evidence="3 4">
    <name type="scientific">Stenotrophobium rhamnosiphilum</name>
    <dbReference type="NCBI Taxonomy" id="2029166"/>
    <lineage>
        <taxon>Bacteria</taxon>
        <taxon>Pseudomonadati</taxon>
        <taxon>Pseudomonadota</taxon>
        <taxon>Gammaproteobacteria</taxon>
        <taxon>Nevskiales</taxon>
        <taxon>Nevskiaceae</taxon>
        <taxon>Stenotrophobium</taxon>
    </lineage>
</organism>
<keyword evidence="2" id="KW-0472">Membrane</keyword>
<evidence type="ECO:0000256" key="1">
    <source>
        <dbReference type="SAM" id="MobiDB-lite"/>
    </source>
</evidence>
<protein>
    <submittedName>
        <fullName evidence="3">Uncharacterized protein</fullName>
    </submittedName>
</protein>
<keyword evidence="2" id="KW-1133">Transmembrane helix</keyword>
<feature type="region of interest" description="Disordered" evidence="1">
    <location>
        <begin position="83"/>
        <end position="118"/>
    </location>
</feature>
<dbReference type="AlphaFoldDB" id="A0A2T5MKF1"/>
<dbReference type="EMBL" id="QANS01000001">
    <property type="protein sequence ID" value="PTU33038.1"/>
    <property type="molecule type" value="Genomic_DNA"/>
</dbReference>
<keyword evidence="4" id="KW-1185">Reference proteome</keyword>
<proteinExistence type="predicted"/>
<reference evidence="3 4" key="1">
    <citation type="submission" date="2018-04" db="EMBL/GenBank/DDBJ databases">
        <title>Novel species isolated from glacier.</title>
        <authorList>
            <person name="Liu Q."/>
            <person name="Xin Y.-H."/>
        </authorList>
    </citation>
    <scope>NUCLEOTIDE SEQUENCE [LARGE SCALE GENOMIC DNA]</scope>
    <source>
        <strain evidence="3 4">GT1R17</strain>
    </source>
</reference>
<evidence type="ECO:0000256" key="2">
    <source>
        <dbReference type="SAM" id="Phobius"/>
    </source>
</evidence>
<keyword evidence="2" id="KW-0812">Transmembrane</keyword>
<gene>
    <name evidence="3" type="ORF">CJD38_02710</name>
</gene>
<dbReference type="Proteomes" id="UP000244248">
    <property type="component" value="Unassembled WGS sequence"/>
</dbReference>
<accession>A0A2T5MKF1</accession>
<feature type="transmembrane region" description="Helical" evidence="2">
    <location>
        <begin position="12"/>
        <end position="35"/>
    </location>
</feature>
<comment type="caution">
    <text evidence="3">The sequence shown here is derived from an EMBL/GenBank/DDBJ whole genome shotgun (WGS) entry which is preliminary data.</text>
</comment>
<evidence type="ECO:0000313" key="4">
    <source>
        <dbReference type="Proteomes" id="UP000244248"/>
    </source>
</evidence>
<dbReference type="RefSeq" id="WP_107938745.1">
    <property type="nucleotide sequence ID" value="NZ_QANS01000001.1"/>
</dbReference>
<name>A0A2T5MKF1_9GAMM</name>